<sequence length="116" mass="13326">MENQRENEIETESENEKEKEEGHENKVEEEAENEKYEEEGGGSFRMNSNGQGSNFQLLEQLQPAQQKATVSHFAEPVQKFWLQRALHFARYSASSHSHSSILASKLLSRQSSLPQF</sequence>
<comment type="caution">
    <text evidence="2">The sequence shown here is derived from an EMBL/GenBank/DDBJ whole genome shotgun (WGS) entry which is preliminary data.</text>
</comment>
<evidence type="ECO:0000313" key="2">
    <source>
        <dbReference type="EMBL" id="CAK9166113.1"/>
    </source>
</evidence>
<evidence type="ECO:0000313" key="3">
    <source>
        <dbReference type="Proteomes" id="UP001642360"/>
    </source>
</evidence>
<feature type="compositionally biased region" description="Basic and acidic residues" evidence="1">
    <location>
        <begin position="1"/>
        <end position="28"/>
    </location>
</feature>
<reference evidence="2 3" key="1">
    <citation type="submission" date="2024-02" db="EMBL/GenBank/DDBJ databases">
        <authorList>
            <person name="Vignale AGUSTIN F."/>
            <person name="Sosa J E."/>
            <person name="Modenutti C."/>
        </authorList>
    </citation>
    <scope>NUCLEOTIDE SEQUENCE [LARGE SCALE GENOMIC DNA]</scope>
</reference>
<dbReference type="Proteomes" id="UP001642360">
    <property type="component" value="Unassembled WGS sequence"/>
</dbReference>
<organism evidence="2 3">
    <name type="scientific">Ilex paraguariensis</name>
    <name type="common">yerba mate</name>
    <dbReference type="NCBI Taxonomy" id="185542"/>
    <lineage>
        <taxon>Eukaryota</taxon>
        <taxon>Viridiplantae</taxon>
        <taxon>Streptophyta</taxon>
        <taxon>Embryophyta</taxon>
        <taxon>Tracheophyta</taxon>
        <taxon>Spermatophyta</taxon>
        <taxon>Magnoliopsida</taxon>
        <taxon>eudicotyledons</taxon>
        <taxon>Gunneridae</taxon>
        <taxon>Pentapetalae</taxon>
        <taxon>asterids</taxon>
        <taxon>campanulids</taxon>
        <taxon>Aquifoliales</taxon>
        <taxon>Aquifoliaceae</taxon>
        <taxon>Ilex</taxon>
    </lineage>
</organism>
<feature type="compositionally biased region" description="Acidic residues" evidence="1">
    <location>
        <begin position="29"/>
        <end position="40"/>
    </location>
</feature>
<accession>A0ABC8T9Y8</accession>
<dbReference type="AlphaFoldDB" id="A0ABC8T9Y8"/>
<gene>
    <name evidence="2" type="ORF">ILEXP_LOCUS35323</name>
</gene>
<proteinExistence type="predicted"/>
<evidence type="ECO:0000256" key="1">
    <source>
        <dbReference type="SAM" id="MobiDB-lite"/>
    </source>
</evidence>
<feature type="region of interest" description="Disordered" evidence="1">
    <location>
        <begin position="1"/>
        <end position="52"/>
    </location>
</feature>
<keyword evidence="3" id="KW-1185">Reference proteome</keyword>
<protein>
    <submittedName>
        <fullName evidence="2">Uncharacterized protein</fullName>
    </submittedName>
</protein>
<name>A0ABC8T9Y8_9AQUA</name>
<dbReference type="EMBL" id="CAUOFW020004536">
    <property type="protein sequence ID" value="CAK9166113.1"/>
    <property type="molecule type" value="Genomic_DNA"/>
</dbReference>